<evidence type="ECO:0000256" key="4">
    <source>
        <dbReference type="ARBA" id="ARBA00022729"/>
    </source>
</evidence>
<keyword evidence="9" id="KW-0325">Glycoprotein</keyword>
<reference evidence="15" key="1">
    <citation type="journal article" date="2023" name="G3 (Bethesda)">
        <title>A reference genome for the long-term kleptoplast-retaining sea slug Elysia crispata morphotype clarki.</title>
        <authorList>
            <person name="Eastman K.E."/>
            <person name="Pendleton A.L."/>
            <person name="Shaikh M.A."/>
            <person name="Suttiyut T."/>
            <person name="Ogas R."/>
            <person name="Tomko P."/>
            <person name="Gavelis G."/>
            <person name="Widhalm J.R."/>
            <person name="Wisecaver J.H."/>
        </authorList>
    </citation>
    <scope>NUCLEOTIDE SEQUENCE</scope>
    <source>
        <strain evidence="15">ECLA1</strain>
    </source>
</reference>
<dbReference type="Gene3D" id="3.40.50.2300">
    <property type="match status" value="2"/>
</dbReference>
<dbReference type="CDD" id="cd06366">
    <property type="entry name" value="PBP1_GABAb_receptor"/>
    <property type="match status" value="1"/>
</dbReference>
<dbReference type="PRINTS" id="PR01177">
    <property type="entry name" value="GABAB1RECPTR"/>
</dbReference>
<evidence type="ECO:0000256" key="5">
    <source>
        <dbReference type="ARBA" id="ARBA00022989"/>
    </source>
</evidence>
<keyword evidence="6" id="KW-0297">G-protein coupled receptor</keyword>
<proteinExistence type="predicted"/>
<evidence type="ECO:0000256" key="8">
    <source>
        <dbReference type="ARBA" id="ARBA00023170"/>
    </source>
</evidence>
<feature type="compositionally biased region" description="Polar residues" evidence="12">
    <location>
        <begin position="934"/>
        <end position="954"/>
    </location>
</feature>
<dbReference type="InterPro" id="IPR001828">
    <property type="entry name" value="ANF_lig-bd_rcpt"/>
</dbReference>
<evidence type="ECO:0000313" key="16">
    <source>
        <dbReference type="Proteomes" id="UP001283361"/>
    </source>
</evidence>
<keyword evidence="7 13" id="KW-0472">Membrane</keyword>
<feature type="transmembrane region" description="Helical" evidence="13">
    <location>
        <begin position="450"/>
        <end position="467"/>
    </location>
</feature>
<feature type="compositionally biased region" description="Basic and acidic residues" evidence="12">
    <location>
        <begin position="837"/>
        <end position="846"/>
    </location>
</feature>
<keyword evidence="16" id="KW-1185">Reference proteome</keyword>
<evidence type="ECO:0000256" key="2">
    <source>
        <dbReference type="ARBA" id="ARBA00022475"/>
    </source>
</evidence>
<feature type="region of interest" description="Disordered" evidence="12">
    <location>
        <begin position="837"/>
        <end position="866"/>
    </location>
</feature>
<keyword evidence="10" id="KW-0807">Transducer</keyword>
<evidence type="ECO:0000256" key="9">
    <source>
        <dbReference type="ARBA" id="ARBA00023180"/>
    </source>
</evidence>
<organism evidence="15 16">
    <name type="scientific">Elysia crispata</name>
    <name type="common">lettuce slug</name>
    <dbReference type="NCBI Taxonomy" id="231223"/>
    <lineage>
        <taxon>Eukaryota</taxon>
        <taxon>Metazoa</taxon>
        <taxon>Spiralia</taxon>
        <taxon>Lophotrochozoa</taxon>
        <taxon>Mollusca</taxon>
        <taxon>Gastropoda</taxon>
        <taxon>Heterobranchia</taxon>
        <taxon>Euthyneura</taxon>
        <taxon>Panpulmonata</taxon>
        <taxon>Sacoglossa</taxon>
        <taxon>Placobranchoidea</taxon>
        <taxon>Plakobranchidae</taxon>
        <taxon>Elysia</taxon>
    </lineage>
</organism>
<feature type="region of interest" description="Disordered" evidence="12">
    <location>
        <begin position="1158"/>
        <end position="1184"/>
    </location>
</feature>
<comment type="caution">
    <text evidence="15">The sequence shown here is derived from an EMBL/GenBank/DDBJ whole genome shotgun (WGS) entry which is preliminary data.</text>
</comment>
<keyword evidence="8" id="KW-0675">Receptor</keyword>
<evidence type="ECO:0000256" key="3">
    <source>
        <dbReference type="ARBA" id="ARBA00022692"/>
    </source>
</evidence>
<feature type="compositionally biased region" description="Acidic residues" evidence="12">
    <location>
        <begin position="1069"/>
        <end position="1081"/>
    </location>
</feature>
<name>A0AAE1AVN3_9GAST</name>
<evidence type="ECO:0000259" key="14">
    <source>
        <dbReference type="PROSITE" id="PS50259"/>
    </source>
</evidence>
<evidence type="ECO:0000256" key="6">
    <source>
        <dbReference type="ARBA" id="ARBA00023040"/>
    </source>
</evidence>
<dbReference type="GO" id="GO:0004965">
    <property type="term" value="F:G protein-coupled GABA receptor activity"/>
    <property type="evidence" value="ECO:0007669"/>
    <property type="project" value="InterPro"/>
</dbReference>
<dbReference type="SUPFAM" id="SSF53822">
    <property type="entry name" value="Periplasmic binding protein-like I"/>
    <property type="match status" value="1"/>
</dbReference>
<feature type="compositionally biased region" description="Low complexity" evidence="12">
    <location>
        <begin position="1329"/>
        <end position="1346"/>
    </location>
</feature>
<dbReference type="PROSITE" id="PS50259">
    <property type="entry name" value="G_PROTEIN_RECEP_F3_4"/>
    <property type="match status" value="1"/>
</dbReference>
<keyword evidence="5 13" id="KW-1133">Transmembrane helix</keyword>
<feature type="transmembrane region" description="Helical" evidence="13">
    <location>
        <begin position="650"/>
        <end position="672"/>
    </location>
</feature>
<dbReference type="InterPro" id="IPR028082">
    <property type="entry name" value="Peripla_BP_I"/>
</dbReference>
<feature type="compositionally biased region" description="Polar residues" evidence="12">
    <location>
        <begin position="1207"/>
        <end position="1230"/>
    </location>
</feature>
<feature type="compositionally biased region" description="Polar residues" evidence="12">
    <location>
        <begin position="1445"/>
        <end position="1455"/>
    </location>
</feature>
<keyword evidence="3 13" id="KW-0812">Transmembrane</keyword>
<dbReference type="EMBL" id="JAWDGP010001087">
    <property type="protein sequence ID" value="KAK3794859.1"/>
    <property type="molecule type" value="Genomic_DNA"/>
</dbReference>
<feature type="transmembrane region" description="Helical" evidence="13">
    <location>
        <begin position="587"/>
        <end position="607"/>
    </location>
</feature>
<feature type="region of interest" description="Disordered" evidence="12">
    <location>
        <begin position="1293"/>
        <end position="1372"/>
    </location>
</feature>
<evidence type="ECO:0000256" key="13">
    <source>
        <dbReference type="SAM" id="Phobius"/>
    </source>
</evidence>
<dbReference type="GO" id="GO:0038039">
    <property type="term" value="C:G protein-coupled receptor heterodimeric complex"/>
    <property type="evidence" value="ECO:0007669"/>
    <property type="project" value="TreeGrafter"/>
</dbReference>
<feature type="region of interest" description="Disordered" evidence="12">
    <location>
        <begin position="912"/>
        <end position="966"/>
    </location>
</feature>
<feature type="transmembrane region" description="Helical" evidence="13">
    <location>
        <begin position="487"/>
        <end position="507"/>
    </location>
</feature>
<feature type="compositionally biased region" description="Basic and acidic residues" evidence="12">
    <location>
        <begin position="1257"/>
        <end position="1266"/>
    </location>
</feature>
<dbReference type="InterPro" id="IPR002455">
    <property type="entry name" value="GPCR3_GABA-B"/>
</dbReference>
<comment type="subcellular location">
    <subcellularLocation>
        <location evidence="1">Cell membrane</location>
        <topology evidence="1">Multi-pass membrane protein</topology>
    </subcellularLocation>
</comment>
<feature type="region of interest" description="Disordered" evidence="12">
    <location>
        <begin position="1207"/>
        <end position="1241"/>
    </location>
</feature>
<dbReference type="FunFam" id="3.40.50.2300:FF:000063">
    <property type="entry name" value="Gamma-aminobutyric acid type B receptor subunit"/>
    <property type="match status" value="1"/>
</dbReference>
<feature type="compositionally biased region" description="Basic residues" evidence="12">
    <location>
        <begin position="847"/>
        <end position="860"/>
    </location>
</feature>
<evidence type="ECO:0000256" key="12">
    <source>
        <dbReference type="SAM" id="MobiDB-lite"/>
    </source>
</evidence>
<accession>A0AAE1AVN3</accession>
<feature type="domain" description="G-protein coupled receptors family 3 profile" evidence="14">
    <location>
        <begin position="416"/>
        <end position="679"/>
    </location>
</feature>
<dbReference type="PANTHER" id="PTHR10519:SF46">
    <property type="entry name" value="METABOTROPIC GABA-B RECEPTOR SUBTYPE 3, ISOFORM A"/>
    <property type="match status" value="1"/>
</dbReference>
<dbReference type="Proteomes" id="UP001283361">
    <property type="component" value="Unassembled WGS sequence"/>
</dbReference>
<dbReference type="PRINTS" id="PR01176">
    <property type="entry name" value="GABABRECEPTR"/>
</dbReference>
<dbReference type="Pfam" id="PF00003">
    <property type="entry name" value="7tm_3"/>
    <property type="match status" value="1"/>
</dbReference>
<feature type="region of interest" description="Disordered" evidence="12">
    <location>
        <begin position="1257"/>
        <end position="1279"/>
    </location>
</feature>
<feature type="transmembrane region" description="Helical" evidence="13">
    <location>
        <begin position="528"/>
        <end position="549"/>
    </location>
</feature>
<dbReference type="InterPro" id="IPR017978">
    <property type="entry name" value="GPCR_3_C"/>
</dbReference>
<keyword evidence="4" id="KW-0732">Signal</keyword>
<protein>
    <recommendedName>
        <fullName evidence="11">Gamma-aminobutyric acid type B receptor subunit 2</fullName>
    </recommendedName>
</protein>
<evidence type="ECO:0000256" key="7">
    <source>
        <dbReference type="ARBA" id="ARBA00023136"/>
    </source>
</evidence>
<evidence type="ECO:0000256" key="10">
    <source>
        <dbReference type="ARBA" id="ARBA00023224"/>
    </source>
</evidence>
<evidence type="ECO:0000313" key="15">
    <source>
        <dbReference type="EMBL" id="KAK3794859.1"/>
    </source>
</evidence>
<feature type="compositionally biased region" description="Low complexity" evidence="12">
    <location>
        <begin position="1298"/>
        <end position="1310"/>
    </location>
</feature>
<feature type="transmembrane region" description="Helical" evidence="13">
    <location>
        <begin position="627"/>
        <end position="644"/>
    </location>
</feature>
<evidence type="ECO:0000256" key="11">
    <source>
        <dbReference type="ARBA" id="ARBA00073785"/>
    </source>
</evidence>
<dbReference type="CDD" id="cd15047">
    <property type="entry name" value="7tmC_GABA-B-like"/>
    <property type="match status" value="1"/>
</dbReference>
<feature type="region of interest" description="Disordered" evidence="12">
    <location>
        <begin position="1068"/>
        <end position="1097"/>
    </location>
</feature>
<dbReference type="PANTHER" id="PTHR10519">
    <property type="entry name" value="GABA-B RECEPTOR"/>
    <property type="match status" value="1"/>
</dbReference>
<feature type="region of interest" description="Disordered" evidence="12">
    <location>
        <begin position="1431"/>
        <end position="1465"/>
    </location>
</feature>
<evidence type="ECO:0000256" key="1">
    <source>
        <dbReference type="ARBA" id="ARBA00004651"/>
    </source>
</evidence>
<dbReference type="GO" id="GO:0007214">
    <property type="term" value="P:gamma-aminobutyric acid signaling pathway"/>
    <property type="evidence" value="ECO:0007669"/>
    <property type="project" value="TreeGrafter"/>
</dbReference>
<dbReference type="Pfam" id="PF01094">
    <property type="entry name" value="ANF_receptor"/>
    <property type="match status" value="1"/>
</dbReference>
<keyword evidence="2" id="KW-1003">Cell membrane</keyword>
<gene>
    <name evidence="15" type="ORF">RRG08_001010</name>
</gene>
<feature type="transmembrane region" description="Helical" evidence="13">
    <location>
        <begin position="409"/>
        <end position="430"/>
    </location>
</feature>
<sequence length="1497" mass="166141">MDSTVALQLTGYTGSRKEVKEEKKNKLRCDPGVGMDAFYDFIYRKSNESSLLMVMGSACTEVTKTIAEIVPYWNLLLISYAATSPALSEREKYRTFFRLALSDSALNPARRMLIKHFLWDKVAILYEDLESMSLAFNGINKDFTSHGISIKSSTSFKDASMEVPGKLRELKEEDVRIIIGGFSGKSARQVFCEAFKKSIYGPRYVWILVGNLKHRWWAEQVADTNCTRAQLSLAVEGAFAVFSLDGLPGGGISVANLTSRQFQEAYNDANGSRPMSVFAASSYDTVWTMALTVRRALEQWSENDSYPRLDEQTYDNMSPVKETFISTMEGLEFPGVSGPVSFKGSDREGISVVYQVQGGNFTQVAIHQPTSYDLDFTCDSCHHVMWEGGRVPRDEQVVVLRLRTIELSVFYTSTGFCIAGIVLAVGFLSYNLYHRRLKFIKLSSPKLNNVAVVGCILVYTAVIFLGLDDRILTDSSFSFVCSGRAFLLAAGFSLAFGAMFAKTFRVHQIFTRARHSLVKSKLIQDTHLLVIIGVLLAVDSAMVFVWVIVDPMSRHVDNTTREASPEDEDLIYQDQLTTCHSDHLQKWLGAFYAYKGLLLIFGVYMAWETRHVKIPALNDSQYIGLNVYNVVIMSVSVVVISNFLSSQPTLAYAMEAAFIILSTTVTLCLLFVPKIYAIVTSGGNPIIASTGILVDNSNTRRFVFDERKDIFYRAEVQNRVYKRELAELELTTNQLQHLLKLPLQLYPRLTEELMYLLPEAALDGTPTCPKRYRKGLDRCISISDEGEEVYNKNDNPDILIQLALGTTLRSFAPTDPQAALAAPLMVGVPSTHELLVHTHSSKETNKQRKRRGAKGKKLSPNHHGLTALASSVSNLDFLKYYRAQSRDSSAEDVRNTEKVEVEKNRINDCRSDETVYVNPNDKVPRPSRAYRPLQRQSSSSVPRLDKITQTNGDSPSRAKGKVRNDRDCGGNNAVSIDYIKEVNGRCSSCRDLSRNHGSSGKTGNFSLAQMYKTQGSTNCIDCDNFLSVFPTGQAKSTQYLSLNNVNTHPLLSSKQSRLFTVRQLHVESTDDEGNEIDDDDSSGNSNIDESDSECEKGKSIELQKSGNQIFCFPKTARSTVAHSQGQCAMNSLLSTSGISSSPIVHDVFQIQSVEEQSGGLEATAASRMSANDSGRTKPDSRMSSIPWLSVHSGQYDDNVISSSEKATYSSDCPLSSPPISSNCSVNTEGSKPSKAGDKHDSFKSTIKQIIIMNGDASVDKNVEHTRNSNQETLEKMPNPYSLESSKYVYNSKTSGYASTSTKETTTPSKSNVHHHHHSPRMLPGQGPKPSSSTTLPSRFSSSPHVPSSKKKRHSLVHNAKPNKSTSAVNESAKANHLPLLEFPPKSHQIYPTNRAIPDEVQFLCETPHPAITSQKSETPEKDQEALLSGESLENKPNSLEEACSSKLQSSTNQRLGVTKQDVGAERKKRIQKLQEDLVRISKELQDLNNLDYDVSEV</sequence>